<evidence type="ECO:0000313" key="1">
    <source>
        <dbReference type="EMBL" id="MFC5507580.1"/>
    </source>
</evidence>
<dbReference type="Proteomes" id="UP001596060">
    <property type="component" value="Unassembled WGS sequence"/>
</dbReference>
<protein>
    <submittedName>
        <fullName evidence="1">Uncharacterized protein</fullName>
    </submittedName>
</protein>
<proteinExistence type="predicted"/>
<comment type="caution">
    <text evidence="1">The sequence shown here is derived from an EMBL/GenBank/DDBJ whole genome shotgun (WGS) entry which is preliminary data.</text>
</comment>
<dbReference type="EMBL" id="JBHSLU010000063">
    <property type="protein sequence ID" value="MFC5507580.1"/>
    <property type="molecule type" value="Genomic_DNA"/>
</dbReference>
<gene>
    <name evidence="1" type="ORF">ACFPN9_20260</name>
</gene>
<name>A0ABW0P599_9HYPH</name>
<sequence length="115" mass="12567">MLTPCFDRLEETVDQTTSALLARDLGRIDALDKRKSQNIEALFGQMNRMSAAGIVLDEAEQARFSAILGKMEVNLALICEHMAETAQVADEVAAATSWADLEHFTMEAPELLAVA</sequence>
<evidence type="ECO:0000313" key="2">
    <source>
        <dbReference type="Proteomes" id="UP001596060"/>
    </source>
</evidence>
<keyword evidence="2" id="KW-1185">Reference proteome</keyword>
<organism evidence="1 2">
    <name type="scientific">Bosea massiliensis</name>
    <dbReference type="NCBI Taxonomy" id="151419"/>
    <lineage>
        <taxon>Bacteria</taxon>
        <taxon>Pseudomonadati</taxon>
        <taxon>Pseudomonadota</taxon>
        <taxon>Alphaproteobacteria</taxon>
        <taxon>Hyphomicrobiales</taxon>
        <taxon>Boseaceae</taxon>
        <taxon>Bosea</taxon>
    </lineage>
</organism>
<reference evidence="2" key="1">
    <citation type="journal article" date="2019" name="Int. J. Syst. Evol. Microbiol.">
        <title>The Global Catalogue of Microorganisms (GCM) 10K type strain sequencing project: providing services to taxonomists for standard genome sequencing and annotation.</title>
        <authorList>
            <consortium name="The Broad Institute Genomics Platform"/>
            <consortium name="The Broad Institute Genome Sequencing Center for Infectious Disease"/>
            <person name="Wu L."/>
            <person name="Ma J."/>
        </authorList>
    </citation>
    <scope>NUCLEOTIDE SEQUENCE [LARGE SCALE GENOMIC DNA]</scope>
    <source>
        <strain evidence="2">CCUG 43117</strain>
    </source>
</reference>
<dbReference type="RefSeq" id="WP_068079051.1">
    <property type="nucleotide sequence ID" value="NZ_JBHSLU010000063.1"/>
</dbReference>
<accession>A0ABW0P599</accession>